<gene>
    <name evidence="1" type="primary">kapB</name>
    <name evidence="1" type="ORF">CB4_00204</name>
</gene>
<dbReference type="KEGG" id="asoc:CB4_00204"/>
<dbReference type="Proteomes" id="UP000217696">
    <property type="component" value="Chromosome"/>
</dbReference>
<dbReference type="Gene3D" id="2.30.30.430">
    <property type="entry name" value="Kinase associated protein B domain"/>
    <property type="match status" value="1"/>
</dbReference>
<dbReference type="RefSeq" id="WP_172890743.1">
    <property type="nucleotide sequence ID" value="NZ_AP017312.1"/>
</dbReference>
<organism evidence="1 2">
    <name type="scientific">Aneurinibacillus soli</name>
    <dbReference type="NCBI Taxonomy" id="1500254"/>
    <lineage>
        <taxon>Bacteria</taxon>
        <taxon>Bacillati</taxon>
        <taxon>Bacillota</taxon>
        <taxon>Bacilli</taxon>
        <taxon>Bacillales</taxon>
        <taxon>Paenibacillaceae</taxon>
        <taxon>Aneurinibacillus group</taxon>
        <taxon>Aneurinibacillus</taxon>
    </lineage>
</organism>
<dbReference type="SMART" id="SM01298">
    <property type="entry name" value="KapB"/>
    <property type="match status" value="1"/>
</dbReference>
<evidence type="ECO:0000313" key="2">
    <source>
        <dbReference type="Proteomes" id="UP000217696"/>
    </source>
</evidence>
<dbReference type="GO" id="GO:0016301">
    <property type="term" value="F:kinase activity"/>
    <property type="evidence" value="ECO:0007669"/>
    <property type="project" value="UniProtKB-KW"/>
</dbReference>
<evidence type="ECO:0000313" key="1">
    <source>
        <dbReference type="EMBL" id="BAU26115.1"/>
    </source>
</evidence>
<keyword evidence="1" id="KW-0449">Lipoprotein</keyword>
<keyword evidence="1" id="KW-0808">Transferase</keyword>
<proteinExistence type="predicted"/>
<reference evidence="1 2" key="1">
    <citation type="submission" date="2015-12" db="EMBL/GenBank/DDBJ databases">
        <title>Genome sequence of Aneurinibacillus soli.</title>
        <authorList>
            <person name="Lee J.S."/>
            <person name="Lee K.C."/>
            <person name="Kim K.K."/>
            <person name="Lee B.W."/>
        </authorList>
    </citation>
    <scope>NUCLEOTIDE SEQUENCE [LARGE SCALE GENOMIC DNA]</scope>
    <source>
        <strain evidence="1 2">CB4</strain>
    </source>
</reference>
<dbReference type="InterPro" id="IPR038080">
    <property type="entry name" value="KapB_sf"/>
</dbReference>
<keyword evidence="1" id="KW-0418">Kinase</keyword>
<dbReference type="Pfam" id="PF08810">
    <property type="entry name" value="KapB"/>
    <property type="match status" value="1"/>
</dbReference>
<dbReference type="EMBL" id="AP017312">
    <property type="protein sequence ID" value="BAU26115.1"/>
    <property type="molecule type" value="Genomic_DNA"/>
</dbReference>
<protein>
    <submittedName>
        <fullName evidence="1">Kinase-associated lipoprotein B</fullName>
    </submittedName>
</protein>
<accession>A0A0U5C3H9</accession>
<dbReference type="AlphaFoldDB" id="A0A0U5C3H9"/>
<dbReference type="SUPFAM" id="SSF141251">
    <property type="entry name" value="Kinase-associated protein B-like"/>
    <property type="match status" value="1"/>
</dbReference>
<dbReference type="InterPro" id="IPR014916">
    <property type="entry name" value="KapB"/>
</dbReference>
<name>A0A0U5C3H9_9BACL</name>
<sequence>MPDITLTPGTLVTASYKSGEYIGEIVELYPPRVAVVKILAVQKHPAQGDLHHPFATDVPLFHQRRALSYQEKASAPLASVRLHTGEVPGYKESLLAALDAEIHTLQNDDSEWAKRALSELHALQNEYRTL</sequence>
<keyword evidence="2" id="KW-1185">Reference proteome</keyword>